<evidence type="ECO:0000256" key="1">
    <source>
        <dbReference type="SAM" id="MobiDB-lite"/>
    </source>
</evidence>
<organism evidence="2 4">
    <name type="scientific">Pichia sorbitophila (strain ATCC MYA-4447 / BCRC 22081 / CBS 7064 / NBRC 10061 / NRRL Y-12695)</name>
    <name type="common">Hybrid yeast</name>
    <dbReference type="NCBI Taxonomy" id="559304"/>
    <lineage>
        <taxon>Eukaryota</taxon>
        <taxon>Fungi</taxon>
        <taxon>Dikarya</taxon>
        <taxon>Ascomycota</taxon>
        <taxon>Saccharomycotina</taxon>
        <taxon>Pichiomycetes</taxon>
        <taxon>Debaryomycetaceae</taxon>
        <taxon>Millerozyma</taxon>
    </lineage>
</organism>
<protein>
    <submittedName>
        <fullName evidence="2">Piso0_003461 protein</fullName>
    </submittedName>
</protein>
<gene>
    <name evidence="2" type="primary">Piso0_003461</name>
    <name evidence="2" type="ORF">GNLVRS01_PISO0G12832g</name>
    <name evidence="3" type="ORF">GNLVRS01_PISO0H12833g</name>
</gene>
<sequence length="73" mass="7894">MQGSQGQKLVNRRCRSSSVALLLWLRPRQITAAALPDSPPTLSRACDLETGLPSLYSENGPQARNPIGIPPQI</sequence>
<evidence type="ECO:0000313" key="3">
    <source>
        <dbReference type="EMBL" id="CCE81110.1"/>
    </source>
</evidence>
<proteinExistence type="predicted"/>
<accession>G8YJ50</accession>
<keyword evidence="4" id="KW-1185">Reference proteome</keyword>
<evidence type="ECO:0000313" key="2">
    <source>
        <dbReference type="EMBL" id="CCE80345.1"/>
    </source>
</evidence>
<dbReference type="Proteomes" id="UP000005222">
    <property type="component" value="Chromosome H"/>
</dbReference>
<evidence type="ECO:0000313" key="4">
    <source>
        <dbReference type="Proteomes" id="UP000005222"/>
    </source>
</evidence>
<dbReference type="EMBL" id="FO082052">
    <property type="protein sequence ID" value="CCE81110.1"/>
    <property type="molecule type" value="Genomic_DNA"/>
</dbReference>
<dbReference type="Proteomes" id="UP000005222">
    <property type="component" value="Chromosome G"/>
</dbReference>
<name>G8YJ50_PICSO</name>
<dbReference type="HOGENOM" id="CLU_2705671_0_0_1"/>
<dbReference type="EMBL" id="FO082053">
    <property type="protein sequence ID" value="CCE80345.1"/>
    <property type="molecule type" value="Genomic_DNA"/>
</dbReference>
<feature type="region of interest" description="Disordered" evidence="1">
    <location>
        <begin position="54"/>
        <end position="73"/>
    </location>
</feature>
<reference evidence="4" key="2">
    <citation type="journal article" date="2012" name="G3 (Bethesda)">
        <title>Pichia sorbitophila, an interspecies yeast hybrid reveals early steps of genome resolution following polyploidization.</title>
        <authorList>
            <person name="Leh Louis V."/>
            <person name="Despons L."/>
            <person name="Friedrich A."/>
            <person name="Martin T."/>
            <person name="Durrens P."/>
            <person name="Casaregola S."/>
            <person name="Neuveglise C."/>
            <person name="Fairhead C."/>
            <person name="Marck C."/>
            <person name="Cruz J.A."/>
            <person name="Straub M.L."/>
            <person name="Kugler V."/>
            <person name="Sacerdot C."/>
            <person name="Uzunov Z."/>
            <person name="Thierry A."/>
            <person name="Weiss S."/>
            <person name="Bleykasten C."/>
            <person name="De Montigny J."/>
            <person name="Jacques N."/>
            <person name="Jung P."/>
            <person name="Lemaire M."/>
            <person name="Mallet S."/>
            <person name="Morel G."/>
            <person name="Richard G.F."/>
            <person name="Sarkar A."/>
            <person name="Savel G."/>
            <person name="Schacherer J."/>
            <person name="Seret M.L."/>
            <person name="Talla E."/>
            <person name="Samson G."/>
            <person name="Jubin C."/>
            <person name="Poulain J."/>
            <person name="Vacherie B."/>
            <person name="Barbe V."/>
            <person name="Pelletier E."/>
            <person name="Sherman D.J."/>
            <person name="Westhof E."/>
            <person name="Weissenbach J."/>
            <person name="Baret P.V."/>
            <person name="Wincker P."/>
            <person name="Gaillardin C."/>
            <person name="Dujon B."/>
            <person name="Souciet J.L."/>
        </authorList>
    </citation>
    <scope>NUCLEOTIDE SEQUENCE [LARGE SCALE GENOMIC DNA]</scope>
    <source>
        <strain evidence="4">ATCC MYA-4447 / BCRC 22081 / CBS 7064 / NBRC 10061 / NRRL Y-12695</strain>
    </source>
</reference>
<dbReference type="InParanoid" id="G8YJ50"/>
<reference evidence="2" key="1">
    <citation type="submission" date="2011-10" db="EMBL/GenBank/DDBJ databases">
        <authorList>
            <person name="Genoscope - CEA"/>
        </authorList>
    </citation>
    <scope>NUCLEOTIDE SEQUENCE</scope>
</reference>
<dbReference type="AlphaFoldDB" id="G8YJ50"/>